<proteinExistence type="predicted"/>
<evidence type="ECO:0000313" key="2">
    <source>
        <dbReference type="EMBL" id="GMH22164.1"/>
    </source>
</evidence>
<feature type="region of interest" description="Disordered" evidence="1">
    <location>
        <begin position="292"/>
        <end position="315"/>
    </location>
</feature>
<feature type="region of interest" description="Disordered" evidence="1">
    <location>
        <begin position="1"/>
        <end position="26"/>
    </location>
</feature>
<feature type="compositionally biased region" description="Polar residues" evidence="1">
    <location>
        <begin position="10"/>
        <end position="21"/>
    </location>
</feature>
<gene>
    <name evidence="2" type="ORF">Nepgr_024007</name>
</gene>
<sequence length="315" mass="32220">MHHGKGRLANQKSTSKSNNAHQVVAPKNLTPDVISARCGYPFSLDGHHAGDNSQCLSLNHAVTSAKPGASNANNKAPVNTLKRAPRVDGAEDGTSILVSLSANIGFDSISPKANVEYLENSVPASGMFGGLVEHSLVSDMNMSTQEVTCFAFGDNSTSGSGPASKSHPTVADASTAPGAVCSAAGSIGMQNKPMTLIKSFQSEGIPISPSTKGKPHTLSSQPADDDNAIHGQLLPGGGDLALEGIDCSQHSSGSELQFGSCQTTPAYSPMVAADVSFEAVCELGSAPGRLAAPTDQLALDPDIELDPDLTPDSIS</sequence>
<accession>A0AAD3T3U3</accession>
<protein>
    <submittedName>
        <fullName evidence="2">Uncharacterized protein</fullName>
    </submittedName>
</protein>
<reference evidence="2" key="1">
    <citation type="submission" date="2023-05" db="EMBL/GenBank/DDBJ databases">
        <title>Nepenthes gracilis genome sequencing.</title>
        <authorList>
            <person name="Fukushima K."/>
        </authorList>
    </citation>
    <scope>NUCLEOTIDE SEQUENCE</scope>
    <source>
        <strain evidence="2">SING2019-196</strain>
    </source>
</reference>
<dbReference type="AlphaFoldDB" id="A0AAD3T3U3"/>
<evidence type="ECO:0000256" key="1">
    <source>
        <dbReference type="SAM" id="MobiDB-lite"/>
    </source>
</evidence>
<name>A0AAD3T3U3_NEPGR</name>
<keyword evidence="3" id="KW-1185">Reference proteome</keyword>
<organism evidence="2 3">
    <name type="scientific">Nepenthes gracilis</name>
    <name type="common">Slender pitcher plant</name>
    <dbReference type="NCBI Taxonomy" id="150966"/>
    <lineage>
        <taxon>Eukaryota</taxon>
        <taxon>Viridiplantae</taxon>
        <taxon>Streptophyta</taxon>
        <taxon>Embryophyta</taxon>
        <taxon>Tracheophyta</taxon>
        <taxon>Spermatophyta</taxon>
        <taxon>Magnoliopsida</taxon>
        <taxon>eudicotyledons</taxon>
        <taxon>Gunneridae</taxon>
        <taxon>Pentapetalae</taxon>
        <taxon>Caryophyllales</taxon>
        <taxon>Nepenthaceae</taxon>
        <taxon>Nepenthes</taxon>
    </lineage>
</organism>
<comment type="caution">
    <text evidence="2">The sequence shown here is derived from an EMBL/GenBank/DDBJ whole genome shotgun (WGS) entry which is preliminary data.</text>
</comment>
<dbReference type="EMBL" id="BSYO01000024">
    <property type="protein sequence ID" value="GMH22164.1"/>
    <property type="molecule type" value="Genomic_DNA"/>
</dbReference>
<dbReference type="Proteomes" id="UP001279734">
    <property type="component" value="Unassembled WGS sequence"/>
</dbReference>
<evidence type="ECO:0000313" key="3">
    <source>
        <dbReference type="Proteomes" id="UP001279734"/>
    </source>
</evidence>